<evidence type="ECO:0000313" key="2">
    <source>
        <dbReference type="EMBL" id="PPQ74914.1"/>
    </source>
</evidence>
<keyword evidence="3" id="KW-1185">Reference proteome</keyword>
<feature type="signal peptide" evidence="1">
    <location>
        <begin position="1"/>
        <end position="25"/>
    </location>
</feature>
<dbReference type="GO" id="GO:0020037">
    <property type="term" value="F:heme binding"/>
    <property type="evidence" value="ECO:0007669"/>
    <property type="project" value="InterPro"/>
</dbReference>
<evidence type="ECO:0008006" key="4">
    <source>
        <dbReference type="Google" id="ProtNLM"/>
    </source>
</evidence>
<keyword evidence="1" id="KW-0732">Signal</keyword>
<dbReference type="GO" id="GO:0016705">
    <property type="term" value="F:oxidoreductase activity, acting on paired donors, with incorporation or reduction of molecular oxygen"/>
    <property type="evidence" value="ECO:0007669"/>
    <property type="project" value="InterPro"/>
</dbReference>
<dbReference type="GO" id="GO:0004497">
    <property type="term" value="F:monooxygenase activity"/>
    <property type="evidence" value="ECO:0007669"/>
    <property type="project" value="InterPro"/>
</dbReference>
<dbReference type="EMBL" id="NHTK01005716">
    <property type="protein sequence ID" value="PPQ74914.1"/>
    <property type="molecule type" value="Genomic_DNA"/>
</dbReference>
<protein>
    <recommendedName>
        <fullName evidence="4">Cytochrome P450</fullName>
    </recommendedName>
</protein>
<dbReference type="SUPFAM" id="SSF48264">
    <property type="entry name" value="Cytochrome P450"/>
    <property type="match status" value="1"/>
</dbReference>
<dbReference type="AlphaFoldDB" id="A0A409W8U1"/>
<dbReference type="GO" id="GO:0005506">
    <property type="term" value="F:iron ion binding"/>
    <property type="evidence" value="ECO:0007669"/>
    <property type="project" value="InterPro"/>
</dbReference>
<dbReference type="OrthoDB" id="1470350at2759"/>
<accession>A0A409W8U1</accession>
<evidence type="ECO:0000313" key="3">
    <source>
        <dbReference type="Proteomes" id="UP000284842"/>
    </source>
</evidence>
<feature type="chain" id="PRO_5019088737" description="Cytochrome P450" evidence="1">
    <location>
        <begin position="26"/>
        <end position="309"/>
    </location>
</feature>
<reference evidence="2 3" key="1">
    <citation type="journal article" date="2018" name="Evol. Lett.">
        <title>Horizontal gene cluster transfer increased hallucinogenic mushroom diversity.</title>
        <authorList>
            <person name="Reynolds H.T."/>
            <person name="Vijayakumar V."/>
            <person name="Gluck-Thaler E."/>
            <person name="Korotkin H.B."/>
            <person name="Matheny P.B."/>
            <person name="Slot J.C."/>
        </authorList>
    </citation>
    <scope>NUCLEOTIDE SEQUENCE [LARGE SCALE GENOMIC DNA]</scope>
    <source>
        <strain evidence="2 3">2629</strain>
    </source>
</reference>
<sequence length="309" mass="34364">MSLKALLVFGACLWALQKFISKAHAIAQAKMSLGQLPGRNILLMHPFRSAAIAFAAFLPLKGQIGHYFAGFSNYLKYGSTIIGSIALWDTVPIYWTADGGAFRAASFDRPAIIKDVEAYEVLRIYGPNMVGAEGDDFRRHKNVAKSAFNEANVAFVWKETIRLLNDWLRTEVYPTFDEKKTDEAVEIDLLPVFTELTLLVIASAGFGKQAFWSSLETSSQHSKEDATHDTSETHHSLTFSQAVTVTISKLLFKILTPPIVQRLSKAIYIPWLTPAIEETTNAFESLRAHLLDVVGSARASNPQDYESYL</sequence>
<dbReference type="InParanoid" id="A0A409W8U1"/>
<comment type="caution">
    <text evidence="2">The sequence shown here is derived from an EMBL/GenBank/DDBJ whole genome shotgun (WGS) entry which is preliminary data.</text>
</comment>
<proteinExistence type="predicted"/>
<dbReference type="Gene3D" id="1.10.630.10">
    <property type="entry name" value="Cytochrome P450"/>
    <property type="match status" value="1"/>
</dbReference>
<dbReference type="STRING" id="181874.A0A409W8U1"/>
<dbReference type="Proteomes" id="UP000284842">
    <property type="component" value="Unassembled WGS sequence"/>
</dbReference>
<gene>
    <name evidence="2" type="ORF">CVT24_003024</name>
</gene>
<organism evidence="2 3">
    <name type="scientific">Panaeolus cyanescens</name>
    <dbReference type="NCBI Taxonomy" id="181874"/>
    <lineage>
        <taxon>Eukaryota</taxon>
        <taxon>Fungi</taxon>
        <taxon>Dikarya</taxon>
        <taxon>Basidiomycota</taxon>
        <taxon>Agaricomycotina</taxon>
        <taxon>Agaricomycetes</taxon>
        <taxon>Agaricomycetidae</taxon>
        <taxon>Agaricales</taxon>
        <taxon>Agaricineae</taxon>
        <taxon>Galeropsidaceae</taxon>
        <taxon>Panaeolus</taxon>
    </lineage>
</organism>
<evidence type="ECO:0000256" key="1">
    <source>
        <dbReference type="SAM" id="SignalP"/>
    </source>
</evidence>
<dbReference type="InterPro" id="IPR036396">
    <property type="entry name" value="Cyt_P450_sf"/>
</dbReference>
<name>A0A409W8U1_9AGAR</name>